<evidence type="ECO:0000313" key="19">
    <source>
        <dbReference type="Proteomes" id="UP000018144"/>
    </source>
</evidence>
<evidence type="ECO:0000256" key="9">
    <source>
        <dbReference type="ARBA" id="ARBA00022786"/>
    </source>
</evidence>
<gene>
    <name evidence="18" type="ORF">PCON_03924</name>
</gene>
<feature type="transmembrane region" description="Helical" evidence="15">
    <location>
        <begin position="1047"/>
        <end position="1065"/>
    </location>
</feature>
<keyword evidence="10" id="KW-0862">Zinc</keyword>
<dbReference type="CDD" id="cd16702">
    <property type="entry name" value="RING_CH-C4HC3_MARCH6"/>
    <property type="match status" value="1"/>
</dbReference>
<dbReference type="OrthoDB" id="1108038at2759"/>
<dbReference type="Pfam" id="PF12906">
    <property type="entry name" value="RINGv"/>
    <property type="match status" value="1"/>
</dbReference>
<dbReference type="InterPro" id="IPR013083">
    <property type="entry name" value="Znf_RING/FYVE/PHD"/>
</dbReference>
<evidence type="ECO:0000256" key="14">
    <source>
        <dbReference type="SAM" id="MobiDB-lite"/>
    </source>
</evidence>
<feature type="compositionally biased region" description="Low complexity" evidence="14">
    <location>
        <begin position="637"/>
        <end position="660"/>
    </location>
</feature>
<comment type="pathway">
    <text evidence="3">Protein modification; protein ubiquitination.</text>
</comment>
<feature type="transmembrane region" description="Helical" evidence="15">
    <location>
        <begin position="1725"/>
        <end position="1744"/>
    </location>
</feature>
<name>U4LQS0_PYROM</name>
<dbReference type="InterPro" id="IPR001841">
    <property type="entry name" value="Znf_RING"/>
</dbReference>
<feature type="transmembrane region" description="Helical" evidence="15">
    <location>
        <begin position="1397"/>
        <end position="1420"/>
    </location>
</feature>
<dbReference type="Proteomes" id="UP000018144">
    <property type="component" value="Unassembled WGS sequence"/>
</dbReference>
<feature type="region of interest" description="Disordered" evidence="14">
    <location>
        <begin position="288"/>
        <end position="315"/>
    </location>
</feature>
<dbReference type="GO" id="GO:0005789">
    <property type="term" value="C:endoplasmic reticulum membrane"/>
    <property type="evidence" value="ECO:0007669"/>
    <property type="project" value="TreeGrafter"/>
</dbReference>
<dbReference type="FunFam" id="3.30.40.10:FF:000287">
    <property type="entry name" value="RING finger membrane protein"/>
    <property type="match status" value="1"/>
</dbReference>
<feature type="transmembrane region" description="Helical" evidence="15">
    <location>
        <begin position="1093"/>
        <end position="1120"/>
    </location>
</feature>
<evidence type="ECO:0000256" key="6">
    <source>
        <dbReference type="ARBA" id="ARBA00022692"/>
    </source>
</evidence>
<keyword evidence="8 13" id="KW-0863">Zinc-finger</keyword>
<keyword evidence="11 15" id="KW-1133">Transmembrane helix</keyword>
<feature type="transmembrane region" description="Helical" evidence="15">
    <location>
        <begin position="243"/>
        <end position="265"/>
    </location>
</feature>
<keyword evidence="6 15" id="KW-0812">Transmembrane</keyword>
<dbReference type="Pfam" id="PF23113">
    <property type="entry name" value="MARCHF6_C"/>
    <property type="match status" value="1"/>
</dbReference>
<dbReference type="GO" id="GO:0036503">
    <property type="term" value="P:ERAD pathway"/>
    <property type="evidence" value="ECO:0007669"/>
    <property type="project" value="TreeGrafter"/>
</dbReference>
<comment type="subcellular location">
    <subcellularLocation>
        <location evidence="2">Membrane</location>
        <topology evidence="2">Multi-pass membrane protein</topology>
    </subcellularLocation>
</comment>
<accession>U4LQS0</accession>
<dbReference type="OMA" id="VGTCYMF"/>
<keyword evidence="7" id="KW-0479">Metal-binding</keyword>
<evidence type="ECO:0000256" key="15">
    <source>
        <dbReference type="SAM" id="Phobius"/>
    </source>
</evidence>
<organism evidence="18 19">
    <name type="scientific">Pyronema omphalodes (strain CBS 100304)</name>
    <name type="common">Pyronema confluens</name>
    <dbReference type="NCBI Taxonomy" id="1076935"/>
    <lineage>
        <taxon>Eukaryota</taxon>
        <taxon>Fungi</taxon>
        <taxon>Dikarya</taxon>
        <taxon>Ascomycota</taxon>
        <taxon>Pezizomycotina</taxon>
        <taxon>Pezizomycetes</taxon>
        <taxon>Pezizales</taxon>
        <taxon>Pyronemataceae</taxon>
        <taxon>Pyronema</taxon>
    </lineage>
</organism>
<evidence type="ECO:0000256" key="13">
    <source>
        <dbReference type="PROSITE-ProRule" id="PRU00175"/>
    </source>
</evidence>
<evidence type="ECO:0000256" key="3">
    <source>
        <dbReference type="ARBA" id="ARBA00004906"/>
    </source>
</evidence>
<feature type="compositionally biased region" description="Basic and acidic residues" evidence="14">
    <location>
        <begin position="569"/>
        <end position="579"/>
    </location>
</feature>
<dbReference type="PROSITE" id="PS51292">
    <property type="entry name" value="ZF_RING_CH"/>
    <property type="match status" value="1"/>
</dbReference>
<feature type="transmembrane region" description="Helical" evidence="15">
    <location>
        <begin position="1635"/>
        <end position="1654"/>
    </location>
</feature>
<feature type="transmembrane region" description="Helical" evidence="15">
    <location>
        <begin position="1199"/>
        <end position="1222"/>
    </location>
</feature>
<dbReference type="PROSITE" id="PS50089">
    <property type="entry name" value="ZF_RING_2"/>
    <property type="match status" value="1"/>
</dbReference>
<dbReference type="STRING" id="1076935.U4LQS0"/>
<evidence type="ECO:0000259" key="17">
    <source>
        <dbReference type="PROSITE" id="PS51292"/>
    </source>
</evidence>
<dbReference type="InterPro" id="IPR011016">
    <property type="entry name" value="Znf_RING-CH"/>
</dbReference>
<feature type="transmembrane region" description="Helical" evidence="15">
    <location>
        <begin position="841"/>
        <end position="861"/>
    </location>
</feature>
<feature type="transmembrane region" description="Helical" evidence="15">
    <location>
        <begin position="1502"/>
        <end position="1525"/>
    </location>
</feature>
<evidence type="ECO:0000256" key="1">
    <source>
        <dbReference type="ARBA" id="ARBA00000900"/>
    </source>
</evidence>
<feature type="domain" description="RING-CH-type" evidence="17">
    <location>
        <begin position="21"/>
        <end position="82"/>
    </location>
</feature>
<feature type="region of interest" description="Disordered" evidence="14">
    <location>
        <begin position="1"/>
        <end position="24"/>
    </location>
</feature>
<evidence type="ECO:0000256" key="11">
    <source>
        <dbReference type="ARBA" id="ARBA00022989"/>
    </source>
</evidence>
<feature type="compositionally biased region" description="Basic and acidic residues" evidence="14">
    <location>
        <begin position="593"/>
        <end position="602"/>
    </location>
</feature>
<evidence type="ECO:0000256" key="5">
    <source>
        <dbReference type="ARBA" id="ARBA00022679"/>
    </source>
</evidence>
<comment type="catalytic activity">
    <reaction evidence="1">
        <text>S-ubiquitinyl-[E2 ubiquitin-conjugating enzyme]-L-cysteine + [acceptor protein]-L-lysine = [E2 ubiquitin-conjugating enzyme]-L-cysteine + N(6)-ubiquitinyl-[acceptor protein]-L-lysine.</text>
        <dbReference type="EC" id="2.3.2.27"/>
    </reaction>
</comment>
<keyword evidence="5" id="KW-0808">Transferase</keyword>
<evidence type="ECO:0000256" key="12">
    <source>
        <dbReference type="ARBA" id="ARBA00023136"/>
    </source>
</evidence>
<feature type="transmembrane region" description="Helical" evidence="15">
    <location>
        <begin position="1440"/>
        <end position="1458"/>
    </location>
</feature>
<feature type="transmembrane region" description="Helical" evidence="15">
    <location>
        <begin position="873"/>
        <end position="896"/>
    </location>
</feature>
<feature type="compositionally biased region" description="Polar residues" evidence="14">
    <location>
        <begin position="512"/>
        <end position="524"/>
    </location>
</feature>
<feature type="transmembrane region" description="Helical" evidence="15">
    <location>
        <begin position="1140"/>
        <end position="1158"/>
    </location>
</feature>
<dbReference type="SUPFAM" id="SSF57850">
    <property type="entry name" value="RING/U-box"/>
    <property type="match status" value="1"/>
</dbReference>
<evidence type="ECO:0000256" key="4">
    <source>
        <dbReference type="ARBA" id="ARBA00012483"/>
    </source>
</evidence>
<evidence type="ECO:0000256" key="7">
    <source>
        <dbReference type="ARBA" id="ARBA00022723"/>
    </source>
</evidence>
<dbReference type="SMART" id="SM00744">
    <property type="entry name" value="RINGv"/>
    <property type="match status" value="1"/>
</dbReference>
<dbReference type="Gene3D" id="3.30.40.10">
    <property type="entry name" value="Zinc/RING finger domain, C3HC4 (zinc finger)"/>
    <property type="match status" value="1"/>
</dbReference>
<keyword evidence="12 15" id="KW-0472">Membrane</keyword>
<dbReference type="PANTHER" id="PTHR13145:SF0">
    <property type="entry name" value="E3 UBIQUITIN-PROTEIN LIGASE MARCHF6"/>
    <property type="match status" value="1"/>
</dbReference>
<feature type="domain" description="RING-type" evidence="16">
    <location>
        <begin position="29"/>
        <end position="76"/>
    </location>
</feature>
<sequence length="1784" mass="197627">MASEPEGVGPSVMNPTSDHDDSTPQEQVCRICRSEGTPQEPLYHPCKCSGSIKFVHQDCLMEWLQHSQKKYCELCKTPFTFTKIYDPDMPKTLPAPLFLRQSIRRLGRDLLFYARAVLVGIVWLCCLPWMVRSMWLSWFWISDGGWWRDPPGPTNVLNPSTSTSELPAEATSSASGRGILGYLSSPSLSAVMSPVNGAAIVNTTIESVHNATNPDMVIRDGIFFSHNPFYQATRFPAINRTMLHILDGQILTAFIVFSFIVVFLIREWVVQQQPAILGDAANIPLLNEQPLPPAAPAPEPINDGDDQDDANIPLPPDFAGLEAFINRERNRRNNENNDAAQDEAGNAELPRERVIARPRRRRPVVIDAEDENIGAQDTMDGAADQPAPQEETVDRGTSTAFNFAEVLPRPTPTRETTSHVANLRRELEESGRSAGSNSVYDFSGAGSSTDNIFQFGGGNPPPTRPPATEALFASHPWMDNAPWDQELPEDEDSASRLDTIDTGRTTGWMEANTGSQSGSNTTERAMSFTGLGYDPSRLSAIADGQDDNTTDDDHSTESSTGSFQMIGKPNDKGKERDTSNPEESSSIYAGKGKGKEVTHDTEETLFNFDDINDIREQANDSDDDSTTEGSRGYRRLTTATSDWSAAATAGDTPDPSSSSGTPPPPPPRRADSLNYYERRPIMNEPPPPRVNENEQQQRIQEIRNRLLRGDMPGDIPNFLREIRDDNQRRPNEEMIRAIVDAVPNRNDAAGQRRAGFMDWFMEDQQAPMDMDDDTDDEEPPVAPPVLVNDDAADDFEGIMELVGMRGPLMGLVQNAAISSLLITATVAVGVAFPYVTGKTVMVILAHPIVFFIRFPLKIVSFSAEFLVDFSTMVIFHTLLLAGHVLGLLATPFSWIIPDISAFSWTAMLTNFLKSWANDGQARVLRKWVSFETSYIAMKRYTPASTPPLRLVLKEALNRLSGSIMWGLEKIGLDSLAKARMTVGPAELDLKVLTITNPVAWTVNALEETFAAVNFTKTANTTIDHATLDLVRRLDPSVTYKWNFWDRLGVVFLGYAAFTVIGMVYVTRRRHDQQSSVERVVIEFLKQCGGVMKVVLIIGIEMFLFPLYCGLLLDVAMLPVFETATLASRIQFAIDFPFTNVFVHWFVGTCYMFHFALFVSMCRKIMRTGVLHFIRDPDDPTFHPVRDVLNRPVLTQLRKIGFSAFIYGILVLVCLGGVVWGLYGATQAILPIHWASNEPVFEFPVDLLFYNFLMPVGVKFFKPADALHVIYGWWFRRCARALRLTSFMFGERHADEEGYTHHPSWKSWFFREKGDAENPIMPGEFGPKDKVHFVRDGRFVRAPASDSIRRAKGVPVFIPVDENNVRTDIDPALDIGPTGRNNNEWRHAYIPPYFKARIGAVVVGIWLFAALTGVSVTIAPLLLGRHLLRQLVPNHVRLNDIYAFAIGVYILGGLALLLTKLRAAYQSLTTTAPIQPNHGPLDHITSVIKAAFWFMVRTVKITYILTAFAIVIPTLVALIIELYFIIPLHTAFGASAASFTATLTSSVASSTSSSAASVATDAAAALSDTAATAAAAAASVNSHTIHFIQDWTLGVLYVKMMGKMMLLDDNSHAARMLRAIVADGWLNPDVALATKVFVVPYIGAMLGALVLPLVLGRVFLFLVPRGGGVVAEGAEGMKQKVEEMVEERMKGMAGEMKEKVGEFMIERIGDAAGLARKQWETVVYRYSYPAVLVLVLAGAAGWQAYKWAQKWKESIKDEVYLRGMMIHIIRNLGRGGGIGLRKLSE</sequence>
<dbReference type="InterPro" id="IPR056521">
    <property type="entry name" value="MARCHF6-like_C"/>
</dbReference>
<evidence type="ECO:0000256" key="10">
    <source>
        <dbReference type="ARBA" id="ARBA00022833"/>
    </source>
</evidence>
<dbReference type="PANTHER" id="PTHR13145">
    <property type="entry name" value="SSM4 PROTEIN"/>
    <property type="match status" value="1"/>
</dbReference>
<keyword evidence="9" id="KW-0833">Ubl conjugation pathway</keyword>
<evidence type="ECO:0000313" key="18">
    <source>
        <dbReference type="EMBL" id="CCX34531.1"/>
    </source>
</evidence>
<keyword evidence="19" id="KW-1185">Reference proteome</keyword>
<evidence type="ECO:0000256" key="8">
    <source>
        <dbReference type="ARBA" id="ARBA00022771"/>
    </source>
</evidence>
<reference evidence="18 19" key="1">
    <citation type="journal article" date="2013" name="PLoS Genet.">
        <title>The genome and development-dependent transcriptomes of Pyronema confluens: a window into fungal evolution.</title>
        <authorList>
            <person name="Traeger S."/>
            <person name="Altegoer F."/>
            <person name="Freitag M."/>
            <person name="Gabaldon T."/>
            <person name="Kempken F."/>
            <person name="Kumar A."/>
            <person name="Marcet-Houben M."/>
            <person name="Poggeler S."/>
            <person name="Stajich J.E."/>
            <person name="Nowrousian M."/>
        </authorList>
    </citation>
    <scope>NUCLEOTIDE SEQUENCE [LARGE SCALE GENOMIC DNA]</scope>
    <source>
        <strain evidence="19">CBS 100304</strain>
        <tissue evidence="18">Vegetative mycelium</tissue>
    </source>
</reference>
<proteinExistence type="predicted"/>
<feature type="compositionally biased region" description="Pro residues" evidence="14">
    <location>
        <begin position="290"/>
        <end position="299"/>
    </location>
</feature>
<dbReference type="eggNOG" id="KOG1609">
    <property type="taxonomic scope" value="Eukaryota"/>
</dbReference>
<dbReference type="EMBL" id="HF936567">
    <property type="protein sequence ID" value="CCX34531.1"/>
    <property type="molecule type" value="Genomic_DNA"/>
</dbReference>
<dbReference type="GO" id="GO:0061630">
    <property type="term" value="F:ubiquitin protein ligase activity"/>
    <property type="evidence" value="ECO:0007669"/>
    <property type="project" value="UniProtKB-EC"/>
</dbReference>
<evidence type="ECO:0000256" key="2">
    <source>
        <dbReference type="ARBA" id="ARBA00004141"/>
    </source>
</evidence>
<dbReference type="EC" id="2.3.2.27" evidence="4"/>
<evidence type="ECO:0000259" key="16">
    <source>
        <dbReference type="PROSITE" id="PS50089"/>
    </source>
</evidence>
<feature type="region of interest" description="Disordered" evidence="14">
    <location>
        <begin position="504"/>
        <end position="672"/>
    </location>
</feature>
<dbReference type="GO" id="GO:0008270">
    <property type="term" value="F:zinc ion binding"/>
    <property type="evidence" value="ECO:0007669"/>
    <property type="project" value="UniProtKB-KW"/>
</dbReference>
<protein>
    <recommendedName>
        <fullName evidence="4">RING-type E3 ubiquitin transferase</fullName>
        <ecNumber evidence="4">2.3.2.27</ecNumber>
    </recommendedName>
</protein>
<feature type="transmembrane region" description="Helical" evidence="15">
    <location>
        <begin position="110"/>
        <end position="131"/>
    </location>
</feature>